<evidence type="ECO:0000313" key="2">
    <source>
        <dbReference type="Proteomes" id="UP000616769"/>
    </source>
</evidence>
<sequence>MDSFVCLFVCLISNNLVCLVRGNTFHFISKTNSPEQTILEKNSIENDRIIKRMNCISGLPGGDCENFFLGSESLGQDFLRPGGRNPGKR</sequence>
<protein>
    <submittedName>
        <fullName evidence="1">Uncharacterized protein</fullName>
    </submittedName>
</protein>
<comment type="caution">
    <text evidence="1">The sequence shown here is derived from an EMBL/GenBank/DDBJ whole genome shotgun (WGS) entry which is preliminary data.</text>
</comment>
<evidence type="ECO:0000313" key="1">
    <source>
        <dbReference type="EMBL" id="KPM06221.1"/>
    </source>
</evidence>
<dbReference type="AlphaFoldDB" id="A0A132A5I5"/>
<dbReference type="Proteomes" id="UP000616769">
    <property type="component" value="Unassembled WGS sequence"/>
</dbReference>
<proteinExistence type="predicted"/>
<dbReference type="EMBL" id="JXLN01010706">
    <property type="protein sequence ID" value="KPM06221.1"/>
    <property type="molecule type" value="Genomic_DNA"/>
</dbReference>
<organism evidence="1 2">
    <name type="scientific">Sarcoptes scabiei</name>
    <name type="common">Itch mite</name>
    <name type="synonym">Acarus scabiei</name>
    <dbReference type="NCBI Taxonomy" id="52283"/>
    <lineage>
        <taxon>Eukaryota</taxon>
        <taxon>Metazoa</taxon>
        <taxon>Ecdysozoa</taxon>
        <taxon>Arthropoda</taxon>
        <taxon>Chelicerata</taxon>
        <taxon>Arachnida</taxon>
        <taxon>Acari</taxon>
        <taxon>Acariformes</taxon>
        <taxon>Sarcoptiformes</taxon>
        <taxon>Astigmata</taxon>
        <taxon>Psoroptidia</taxon>
        <taxon>Sarcoptoidea</taxon>
        <taxon>Sarcoptidae</taxon>
        <taxon>Sarcoptinae</taxon>
        <taxon>Sarcoptes</taxon>
    </lineage>
</organism>
<accession>A0A132A5I5</accession>
<dbReference type="VEuPathDB" id="VectorBase:SSCA002695"/>
<gene>
    <name evidence="1" type="ORF">QR98_0046940</name>
</gene>
<reference evidence="1 2" key="1">
    <citation type="journal article" date="2015" name="Parasit. Vectors">
        <title>Draft genome of the scabies mite.</title>
        <authorList>
            <person name="Rider S.D.Jr."/>
            <person name="Morgan M.S."/>
            <person name="Arlian L.G."/>
        </authorList>
    </citation>
    <scope>NUCLEOTIDE SEQUENCE [LARGE SCALE GENOMIC DNA]</scope>
    <source>
        <strain evidence="1">Arlian Lab</strain>
    </source>
</reference>
<name>A0A132A5I5_SARSC</name>